<feature type="region of interest" description="Disordered" evidence="2">
    <location>
        <begin position="343"/>
        <end position="367"/>
    </location>
</feature>
<dbReference type="InterPro" id="IPR028728">
    <property type="entry name" value="Astrin"/>
</dbReference>
<dbReference type="PANTHER" id="PTHR15347:SF1">
    <property type="entry name" value="SPERM-ASSOCIATED ANTIGEN 5"/>
    <property type="match status" value="1"/>
</dbReference>
<dbReference type="Proteomes" id="UP000694397">
    <property type="component" value="Chromosome 16"/>
</dbReference>
<sequence>MGKHTLDPMVVNGTVIPGEDEDHFKENVPDVQKVILECLSLKKLALSHDGVCVMAGGQDGEREQGGEAERSDGMTDEESAVSEDSTDGRCDNDGVGHITLKSFICTGVDIEIPDNTRFSEDTVILLAEDHAAENHWSSALESENLGNFEDFILSSNSMKHEDHNYGQVEKFMINAESSQLGFEPLPDLNESEANAPENRVEISSENPSEFPSENLGDVAHDYELERDSYCQEGSTQSFPSLCGVSEPSCTVEAVGPDGGPEVLSNQCSIILDTSMPQVSLIVPSSPLLHSSRWHRSEEEAAVQSVVAALSSTPVMRPTSPADLSARLPNGSLEISVAQSISDEPSDKCPLVKKSVSMDSTSKHSDETSADLMRSMLSIPMTPKMQTSLIQNVCPKEMNQDFDAPQQAEVECHQKGGEPTLNPACMEPAPKTPERQEILLGGRASSLWTEKFESPMPSPQHNSTELSSPPSCGSAQPSEGNNAAQSVAPLHLPLAQSEPLQQQLLKMMELLILKSGGSTSHQHVAVGTSPVHQNERSVNTSGLFELKREISVAEASTSTDSLLWTLTPGSLESASREELQQRLTSLLIMVEVLSQQLSSVRGHKQSAGPGPSELREKLVQTDHTELNQVGPQDMLYEKALEKIHHLELDHETMGNLLDSVKDTRAAMVRDLSVSLELNNLGLSPQIQAFSVMEQLRVQHAIQVARLEENVGSHVTLKGALSKAHLEQVFLWAAFSVNQHGLILLLQLCKARCLLQRSNPLVLKVHEKMAVALGEAKKREEERKQAVEEKNKVEFPFVETQLSPTGCPVFLCAPEIGVLRQQLGEAEEERTQLHMKNTELSATVSSIQASYAFLQQALADETRKLQQSSEEAREATERVHSLEAELKESCWQLEEQAHMLAEREQMLTELRSQAQVHIQQLEQLHEVQEQLAALKEMNEYLQAENELSQEQVAESEGLLKSHLQGLRERNLECEDLKRLLSELRQERECLLEELDSTRSKARAMLLDMGEQLSQASVDVAVLHHRVHGLTSALQSALHPEVGPSALLPPCIREERSNVVELLSGLGDALSELISTITQLREVKDTEQRELEHTVCSLRGELQVLTIKHSSEVADLRVQMQRLQARVDKDAEVLQHKAQEERTLKKLCSELDQSRELLQQYRSENSDLRRELTGLRHSLQQAELEAQVLREELSTTGAHSELETLNERLELRKEVAKLKRNLMEVEDSRGKLLERAKRHQLVHETNQKKSERELHLLDKMIDTVRQTLSSIPAVVQNCEELQKLVTYLG</sequence>
<feature type="compositionally biased region" description="Acidic residues" evidence="2">
    <location>
        <begin position="74"/>
        <end position="85"/>
    </location>
</feature>
<reference evidence="3 4" key="1">
    <citation type="submission" date="2019-04" db="EMBL/GenBank/DDBJ databases">
        <authorList>
            <consortium name="Wellcome Sanger Institute Data Sharing"/>
        </authorList>
    </citation>
    <scope>NUCLEOTIDE SEQUENCE [LARGE SCALE GENOMIC DNA]</scope>
</reference>
<evidence type="ECO:0000256" key="1">
    <source>
        <dbReference type="SAM" id="Coils"/>
    </source>
</evidence>
<name>A0A8C9S266_SCLFO</name>
<accession>A0A8C9S266</accession>
<keyword evidence="4" id="KW-1185">Reference proteome</keyword>
<dbReference type="Ensembl" id="ENSSFOT00015028638.2">
    <property type="protein sequence ID" value="ENSSFOP00015028318.2"/>
    <property type="gene ID" value="ENSSFOG00015018153.2"/>
</dbReference>
<organism evidence="3 4">
    <name type="scientific">Scleropages formosus</name>
    <name type="common">Asian bonytongue</name>
    <name type="synonym">Osteoglossum formosum</name>
    <dbReference type="NCBI Taxonomy" id="113540"/>
    <lineage>
        <taxon>Eukaryota</taxon>
        <taxon>Metazoa</taxon>
        <taxon>Chordata</taxon>
        <taxon>Craniata</taxon>
        <taxon>Vertebrata</taxon>
        <taxon>Euteleostomi</taxon>
        <taxon>Actinopterygii</taxon>
        <taxon>Neopterygii</taxon>
        <taxon>Teleostei</taxon>
        <taxon>Osteoglossocephala</taxon>
        <taxon>Osteoglossomorpha</taxon>
        <taxon>Osteoglossiformes</taxon>
        <taxon>Osteoglossidae</taxon>
        <taxon>Scleropages</taxon>
    </lineage>
</organism>
<feature type="coiled-coil region" evidence="1">
    <location>
        <begin position="1134"/>
        <end position="1232"/>
    </location>
</feature>
<feature type="coiled-coil region" evidence="1">
    <location>
        <begin position="849"/>
        <end position="998"/>
    </location>
</feature>
<evidence type="ECO:0000256" key="2">
    <source>
        <dbReference type="SAM" id="MobiDB-lite"/>
    </source>
</evidence>
<evidence type="ECO:0000313" key="4">
    <source>
        <dbReference type="Proteomes" id="UP000694397"/>
    </source>
</evidence>
<feature type="compositionally biased region" description="Polar residues" evidence="2">
    <location>
        <begin position="458"/>
        <end position="483"/>
    </location>
</feature>
<feature type="region of interest" description="Disordered" evidence="2">
    <location>
        <begin position="190"/>
        <end position="215"/>
    </location>
</feature>
<feature type="compositionally biased region" description="Basic and acidic residues" evidence="2">
    <location>
        <begin position="59"/>
        <end position="73"/>
    </location>
</feature>
<feature type="compositionally biased region" description="Low complexity" evidence="2">
    <location>
        <begin position="201"/>
        <end position="214"/>
    </location>
</feature>
<feature type="region of interest" description="Disordered" evidence="2">
    <location>
        <begin position="450"/>
        <end position="483"/>
    </location>
</feature>
<protein>
    <submittedName>
        <fullName evidence="3">Si:dkey-25o16.4</fullName>
    </submittedName>
</protein>
<dbReference type="GO" id="GO:0051988">
    <property type="term" value="P:regulation of attachment of spindle microtubules to kinetochore"/>
    <property type="evidence" value="ECO:0007669"/>
    <property type="project" value="InterPro"/>
</dbReference>
<feature type="region of interest" description="Disordered" evidence="2">
    <location>
        <begin position="56"/>
        <end position="92"/>
    </location>
</feature>
<proteinExistence type="predicted"/>
<evidence type="ECO:0000313" key="3">
    <source>
        <dbReference type="Ensembl" id="ENSSFOP00015028318.2"/>
    </source>
</evidence>
<dbReference type="GO" id="GO:0051301">
    <property type="term" value="P:cell division"/>
    <property type="evidence" value="ECO:0007669"/>
    <property type="project" value="InterPro"/>
</dbReference>
<dbReference type="GeneTree" id="ENSGT00940000167108"/>
<dbReference type="PANTHER" id="PTHR15347">
    <property type="entry name" value="SPERM-ASSOCIATED ANTIGEN 5"/>
    <property type="match status" value="1"/>
</dbReference>
<keyword evidence="1" id="KW-0175">Coiled coil</keyword>
<dbReference type="OrthoDB" id="5972338at2759"/>
<reference evidence="3" key="2">
    <citation type="submission" date="2025-08" db="UniProtKB">
        <authorList>
            <consortium name="Ensembl"/>
        </authorList>
    </citation>
    <scope>IDENTIFICATION</scope>
</reference>
<reference evidence="3" key="3">
    <citation type="submission" date="2025-09" db="UniProtKB">
        <authorList>
            <consortium name="Ensembl"/>
        </authorList>
    </citation>
    <scope>IDENTIFICATION</scope>
</reference>
<gene>
    <name evidence="3" type="primary">spag5</name>
</gene>